<feature type="region of interest" description="Disordered" evidence="2">
    <location>
        <begin position="470"/>
        <end position="502"/>
    </location>
</feature>
<evidence type="ECO:0000313" key="4">
    <source>
        <dbReference type="Proteomes" id="UP000015102"/>
    </source>
</evidence>
<feature type="coiled-coil region" evidence="1">
    <location>
        <begin position="65"/>
        <end position="281"/>
    </location>
</feature>
<feature type="coiled-coil region" evidence="1">
    <location>
        <begin position="318"/>
        <end position="352"/>
    </location>
</feature>
<keyword evidence="4" id="KW-1185">Reference proteome</keyword>
<reference evidence="3" key="2">
    <citation type="submission" date="2015-06" db="UniProtKB">
        <authorList>
            <consortium name="EnsemblMetazoa"/>
        </authorList>
    </citation>
    <scope>IDENTIFICATION</scope>
</reference>
<dbReference type="AlphaFoldDB" id="T1GH93"/>
<dbReference type="EMBL" id="CAQQ02038598">
    <property type="status" value="NOT_ANNOTATED_CDS"/>
    <property type="molecule type" value="Genomic_DNA"/>
</dbReference>
<feature type="region of interest" description="Disordered" evidence="2">
    <location>
        <begin position="41"/>
        <end position="64"/>
    </location>
</feature>
<feature type="compositionally biased region" description="Low complexity" evidence="2">
    <location>
        <begin position="478"/>
        <end position="502"/>
    </location>
</feature>
<keyword evidence="1" id="KW-0175">Coiled coil</keyword>
<dbReference type="PANTHER" id="PTHR18911">
    <property type="entry name" value="CTCL TUMOR ANTIGEN HD-CL-01"/>
    <property type="match status" value="1"/>
</dbReference>
<dbReference type="OMA" id="TLSNGMC"/>
<dbReference type="GO" id="GO:0005802">
    <property type="term" value="C:trans-Golgi network"/>
    <property type="evidence" value="ECO:0007669"/>
    <property type="project" value="TreeGrafter"/>
</dbReference>
<evidence type="ECO:0000313" key="3">
    <source>
        <dbReference type="EnsemblMetazoa" id="MESCA002783-PA"/>
    </source>
</evidence>
<accession>T1GH93</accession>
<dbReference type="GO" id="GO:0099518">
    <property type="term" value="P:vesicle cytoskeletal trafficking"/>
    <property type="evidence" value="ECO:0007669"/>
    <property type="project" value="TreeGrafter"/>
</dbReference>
<dbReference type="Proteomes" id="UP000015102">
    <property type="component" value="Unassembled WGS sequence"/>
</dbReference>
<protein>
    <submittedName>
        <fullName evidence="3">Uncharacterized protein</fullName>
    </submittedName>
</protein>
<dbReference type="STRING" id="36166.T1GH93"/>
<proteinExistence type="predicted"/>
<dbReference type="EMBL" id="CAQQ02038599">
    <property type="status" value="NOT_ANNOTATED_CDS"/>
    <property type="molecule type" value="Genomic_DNA"/>
</dbReference>
<dbReference type="HOGENOM" id="CLU_007958_0_0_1"/>
<dbReference type="EMBL" id="CAQQ02038600">
    <property type="status" value="NOT_ANNOTATED_CDS"/>
    <property type="molecule type" value="Genomic_DNA"/>
</dbReference>
<evidence type="ECO:0000256" key="2">
    <source>
        <dbReference type="SAM" id="MobiDB-lite"/>
    </source>
</evidence>
<dbReference type="InterPro" id="IPR038830">
    <property type="entry name" value="CCDC186"/>
</dbReference>
<organism evidence="3 4">
    <name type="scientific">Megaselia scalaris</name>
    <name type="common">Humpbacked fly</name>
    <name type="synonym">Phora scalaris</name>
    <dbReference type="NCBI Taxonomy" id="36166"/>
    <lineage>
        <taxon>Eukaryota</taxon>
        <taxon>Metazoa</taxon>
        <taxon>Ecdysozoa</taxon>
        <taxon>Arthropoda</taxon>
        <taxon>Hexapoda</taxon>
        <taxon>Insecta</taxon>
        <taxon>Pterygota</taxon>
        <taxon>Neoptera</taxon>
        <taxon>Endopterygota</taxon>
        <taxon>Diptera</taxon>
        <taxon>Brachycera</taxon>
        <taxon>Muscomorpha</taxon>
        <taxon>Platypezoidea</taxon>
        <taxon>Phoridae</taxon>
        <taxon>Megaseliini</taxon>
        <taxon>Megaselia</taxon>
    </lineage>
</organism>
<dbReference type="GO" id="GO:0031267">
    <property type="term" value="F:small GTPase binding"/>
    <property type="evidence" value="ECO:0007669"/>
    <property type="project" value="TreeGrafter"/>
</dbReference>
<name>T1GH93_MEGSC</name>
<sequence>MEDLSSGKVTPENDEECKNIQENLEASEESGKVCQAKIEIIIDSPKETPSHSEAQSQDDQIKEKEEQHNLEMLQMLDTIKQLRAELEQKDSIIKLNERERIILEKEKVSLKREYEIGRKEKESVVIKFAIKEKSLLDAKKETENALKQLSDSKKELKNLTSKYQTLNEEKSRVSHIVDEKCTEVKRLQKELEKAKWDVGNLETKLKWNNVKLSQETEAKQELEKMLEDARALPKQIEEDKALEEKSKKENQANVILLKHELEKSEQTCETLRQNLKECEDKTVQDENSIAQNSLSQELLNSAKLRGQLDELKVLQTQNSLNEEKLRDYALQVEKLENTILDLESALKGLKEKESELLTFNKDMSGMIVDLQNKIDLEKAKSTALTTESEILKKERLEFDNKYNALESKLEEEVKQKNEERQLLTKHISEKTKLYEITKTKFENALGDLEAAKKKHSQVIKELNRELQKLKRLDDNRSRNSSQSLESSKHVINSDSESSSDIVSSSQTHLIDRILRLQKAAVRQTEKIDFLENHTMSLVAELQKKSKLVQYYMIRDQAGALTSLKSDQHKSELAKYGSGVMNAIYNGVKGPNVSSSTPMTLDLSIEINRKLQAVLEDTLLKNITLKENLDVLGLEVDKLTRRLAKQG</sequence>
<dbReference type="EnsemblMetazoa" id="MESCA002783-RA">
    <property type="protein sequence ID" value="MESCA002783-PA"/>
    <property type="gene ID" value="MESCA002783"/>
</dbReference>
<reference evidence="4" key="1">
    <citation type="submission" date="2013-02" db="EMBL/GenBank/DDBJ databases">
        <authorList>
            <person name="Hughes D."/>
        </authorList>
    </citation>
    <scope>NUCLEOTIDE SEQUENCE</scope>
    <source>
        <strain>Durham</strain>
        <strain evidence="4">NC isolate 2 -- Noor lab</strain>
    </source>
</reference>
<dbReference type="PANTHER" id="PTHR18911:SF5">
    <property type="entry name" value="COILED-COIL DOMAIN-CONTAINING PROTEIN 186"/>
    <property type="match status" value="1"/>
</dbReference>
<evidence type="ECO:0000256" key="1">
    <source>
        <dbReference type="SAM" id="Coils"/>
    </source>
</evidence>
<dbReference type="EMBL" id="CAQQ02038597">
    <property type="status" value="NOT_ANNOTATED_CDS"/>
    <property type="molecule type" value="Genomic_DNA"/>
</dbReference>